<keyword evidence="2" id="KW-1185">Reference proteome</keyword>
<name>A0A384ZYN2_9CAUD</name>
<accession>A0A384ZYN2</accession>
<evidence type="ECO:0000313" key="2">
    <source>
        <dbReference type="Proteomes" id="UP000262440"/>
    </source>
</evidence>
<evidence type="ECO:0000313" key="1">
    <source>
        <dbReference type="EMBL" id="AXG67335.1"/>
    </source>
</evidence>
<gene>
    <name evidence="1" type="ORF">AD1_291</name>
</gene>
<organism evidence="1 2">
    <name type="scientific">Dickeya phage vB_DsoM_AD1</name>
    <dbReference type="NCBI Taxonomy" id="2283029"/>
    <lineage>
        <taxon>Viruses</taxon>
        <taxon>Duplodnaviria</taxon>
        <taxon>Heunggongvirae</taxon>
        <taxon>Uroviricota</taxon>
        <taxon>Caudoviricetes</taxon>
        <taxon>Alexandravirus</taxon>
        <taxon>Alexandravirus AD1</taxon>
    </lineage>
</organism>
<sequence length="184" mass="20789">MKSYGYFFILNHIAMAVDAPDKDVGFKALVELDMLNRASIFTRPDAEPRAAKLVRDLTQAIYPPASDIHPTVAQRMMLVKALHDEELESIVGGIRFFVPFAYTKEQLTEQFGFFDSGEALNVPYYLRHMLMDDQAVFLDGKLTSFAHSCAYGEVTQTARTYGLLPAQAYGKNDIPEQFKHLPLF</sequence>
<protein>
    <submittedName>
        <fullName evidence="1">Uncharacterized protein</fullName>
    </submittedName>
</protein>
<proteinExistence type="predicted"/>
<dbReference type="Proteomes" id="UP000262440">
    <property type="component" value="Segment"/>
</dbReference>
<reference evidence="1 2" key="1">
    <citation type="journal article" date="2018" name="Front. Microbiol.">
        <title>Jumbo Bacteriophages Are Represented Within an Increasing Diversity of Environmental Viruses Infecting the Emerging Phytopathogen, Dickeya solani.</title>
        <authorList>
            <person name="Day A.W."/>
            <person name="Ahn J."/>
            <person name="Salmond G.P.C."/>
        </authorList>
    </citation>
    <scope>NUCLEOTIDE SEQUENCE [LARGE SCALE GENOMIC DNA]</scope>
</reference>
<dbReference type="EMBL" id="MH460463">
    <property type="protein sequence ID" value="AXG67335.1"/>
    <property type="molecule type" value="Genomic_DNA"/>
</dbReference>